<keyword evidence="4" id="KW-0808">Transferase</keyword>
<dbReference type="SMART" id="SM00065">
    <property type="entry name" value="GAF"/>
    <property type="match status" value="1"/>
</dbReference>
<accession>A0A7W2EP91</accession>
<keyword evidence="5" id="KW-1185">Reference proteome</keyword>
<dbReference type="InterPro" id="IPR029016">
    <property type="entry name" value="GAF-like_dom_sf"/>
</dbReference>
<dbReference type="EC" id="2.7.13.3" evidence="2"/>
<dbReference type="Pfam" id="PF02518">
    <property type="entry name" value="HATPase_c"/>
    <property type="match status" value="1"/>
</dbReference>
<proteinExistence type="predicted"/>
<dbReference type="PANTHER" id="PTHR43065">
    <property type="entry name" value="SENSOR HISTIDINE KINASE"/>
    <property type="match status" value="1"/>
</dbReference>
<dbReference type="Gene3D" id="3.30.450.40">
    <property type="match status" value="1"/>
</dbReference>
<dbReference type="Pfam" id="PF13185">
    <property type="entry name" value="GAF_2"/>
    <property type="match status" value="1"/>
</dbReference>
<dbReference type="AlphaFoldDB" id="A0A7W2EP91"/>
<dbReference type="SUPFAM" id="SSF55874">
    <property type="entry name" value="ATPase domain of HSP90 chaperone/DNA topoisomerase II/histidine kinase"/>
    <property type="match status" value="1"/>
</dbReference>
<gene>
    <name evidence="4" type="ORF">H3H37_03665</name>
</gene>
<dbReference type="PRINTS" id="PR00344">
    <property type="entry name" value="BCTRLSENSOR"/>
</dbReference>
<dbReference type="Gene3D" id="1.10.287.130">
    <property type="match status" value="1"/>
</dbReference>
<dbReference type="GO" id="GO:0004673">
    <property type="term" value="F:protein histidine kinase activity"/>
    <property type="evidence" value="ECO:0007669"/>
    <property type="project" value="UniProtKB-EC"/>
</dbReference>
<evidence type="ECO:0000256" key="1">
    <source>
        <dbReference type="ARBA" id="ARBA00000085"/>
    </source>
</evidence>
<sequence>MEMFAVDEAVAQWEVALLPLRGPARLSPLLRLAWHLRQRDPARAAALADEAEILLPGAGPELSRAGLARLQLVRGESLWLQGELDGAQALADAAHATLGTLDDAAGCADAHWLRAWIAIDRGDHQRCDDELQLALAASRRAGDTTRAIVMEATMARWDVLRDARAAQQRWSARLEQLRPGAPPAAAAWISDFLGLSASLLSQFGTAASHYIQCYEAALGTGQVRAAITAATNIGEDFTNLNDHHAALEWMQCALDLARPTRWPRSVGACMMHTADTMRRLGRLDAAEELLEEALVILAPLSGARSYAVALLYLGELALDQGHYERALATFGQLEQRADALQQADFQTVARRGQAHALCFLGQGEAALATAQQAVALAAAQANAYHHIAALRVLSLIHTEHRLPAPDGMTEQNATLHYLHQALAVASTIDGYTLPGDLLDALAREYANVGNYAQAYESALAASAARDKTHSQEATNRAIAMQVHHQTEHARAEGQHHRELAASEARRAEVLQQTSDTLERLSAIGQEITTHLDAQAVFQALDRHVQALLPADTFAVYLTDAGGASLSRAFGVEAGRPLAINTIALDHPHAHSVRSLRERREVYIEHVPSETNNTLTPGTLASMSALFAPMLVGERALGVMTVQAMRPCAYGERERLIFRTLCAYGAIAIDNALAYRQLKDAQAQLLSQEKLAALGSLMAGVAHELNTPIGNSLLIASTLAQKTEELERRMNGPGLRRSDLGAYVTDAKKASELVMRGLTSAADLVNSFKQVAVDRTTEQRRTFNLHQVTHELVATMMNRIRASNHKIESEVPEHIALDSYPGPFGQVIANFINNALLHAFGREQQGRMWLRAATPAEGRVLVTFGDNGGGIAPEHLSRIFDPFFTTKLGQGGSGLGLSISYNIVTSLLGGQISVASGADGTVFTLDLPLTAPQHDAASAQRIYH</sequence>
<evidence type="ECO:0000313" key="5">
    <source>
        <dbReference type="Proteomes" id="UP000534388"/>
    </source>
</evidence>
<name>A0A7W2EP91_9BURK</name>
<dbReference type="SUPFAM" id="SSF55781">
    <property type="entry name" value="GAF domain-like"/>
    <property type="match status" value="1"/>
</dbReference>
<reference evidence="4 5" key="1">
    <citation type="submission" date="2020-07" db="EMBL/GenBank/DDBJ databases">
        <title>Novel species isolated from subtropical streams in China.</title>
        <authorList>
            <person name="Lu H."/>
        </authorList>
    </citation>
    <scope>NUCLEOTIDE SEQUENCE [LARGE SCALE GENOMIC DNA]</scope>
    <source>
        <strain evidence="4 5">LX20W</strain>
    </source>
</reference>
<dbReference type="InterPro" id="IPR005467">
    <property type="entry name" value="His_kinase_dom"/>
</dbReference>
<dbReference type="SUPFAM" id="SSF48452">
    <property type="entry name" value="TPR-like"/>
    <property type="match status" value="1"/>
</dbReference>
<dbReference type="RefSeq" id="WP_182160233.1">
    <property type="nucleotide sequence ID" value="NZ_JACEZT010000001.1"/>
</dbReference>
<dbReference type="PROSITE" id="PS50109">
    <property type="entry name" value="HIS_KIN"/>
    <property type="match status" value="1"/>
</dbReference>
<dbReference type="InterPro" id="IPR036890">
    <property type="entry name" value="HATPase_C_sf"/>
</dbReference>
<evidence type="ECO:0000259" key="3">
    <source>
        <dbReference type="PROSITE" id="PS50109"/>
    </source>
</evidence>
<dbReference type="Gene3D" id="3.30.565.10">
    <property type="entry name" value="Histidine kinase-like ATPase, C-terminal domain"/>
    <property type="match status" value="1"/>
</dbReference>
<organism evidence="4 5">
    <name type="scientific">Rugamonas brunnea</name>
    <dbReference type="NCBI Taxonomy" id="2758569"/>
    <lineage>
        <taxon>Bacteria</taxon>
        <taxon>Pseudomonadati</taxon>
        <taxon>Pseudomonadota</taxon>
        <taxon>Betaproteobacteria</taxon>
        <taxon>Burkholderiales</taxon>
        <taxon>Oxalobacteraceae</taxon>
        <taxon>Telluria group</taxon>
        <taxon>Rugamonas</taxon>
    </lineage>
</organism>
<dbReference type="Gene3D" id="1.25.40.10">
    <property type="entry name" value="Tetratricopeptide repeat domain"/>
    <property type="match status" value="2"/>
</dbReference>
<evidence type="ECO:0000256" key="2">
    <source>
        <dbReference type="ARBA" id="ARBA00012438"/>
    </source>
</evidence>
<comment type="caution">
    <text evidence="4">The sequence shown here is derived from an EMBL/GenBank/DDBJ whole genome shotgun (WGS) entry which is preliminary data.</text>
</comment>
<dbReference type="EMBL" id="JACEZT010000001">
    <property type="protein sequence ID" value="MBA5636143.1"/>
    <property type="molecule type" value="Genomic_DNA"/>
</dbReference>
<keyword evidence="4" id="KW-0418">Kinase</keyword>
<dbReference type="SMART" id="SM00387">
    <property type="entry name" value="HATPase_c"/>
    <property type="match status" value="1"/>
</dbReference>
<feature type="domain" description="Histidine kinase" evidence="3">
    <location>
        <begin position="699"/>
        <end position="930"/>
    </location>
</feature>
<dbReference type="InterPro" id="IPR004358">
    <property type="entry name" value="Sig_transdc_His_kin-like_C"/>
</dbReference>
<dbReference type="Proteomes" id="UP000534388">
    <property type="component" value="Unassembled WGS sequence"/>
</dbReference>
<comment type="catalytic activity">
    <reaction evidence="1">
        <text>ATP + protein L-histidine = ADP + protein N-phospho-L-histidine.</text>
        <dbReference type="EC" id="2.7.13.3"/>
    </reaction>
</comment>
<evidence type="ECO:0000313" key="4">
    <source>
        <dbReference type="EMBL" id="MBA5636143.1"/>
    </source>
</evidence>
<dbReference type="InterPro" id="IPR003018">
    <property type="entry name" value="GAF"/>
</dbReference>
<dbReference type="InterPro" id="IPR003594">
    <property type="entry name" value="HATPase_dom"/>
</dbReference>
<dbReference type="InterPro" id="IPR011990">
    <property type="entry name" value="TPR-like_helical_dom_sf"/>
</dbReference>
<protein>
    <recommendedName>
        <fullName evidence="2">histidine kinase</fullName>
        <ecNumber evidence="2">2.7.13.3</ecNumber>
    </recommendedName>
</protein>